<dbReference type="PANTHER" id="PTHR23056">
    <property type="entry name" value="CALCINEURIN B"/>
    <property type="match status" value="1"/>
</dbReference>
<keyword evidence="3" id="KW-0479">Metal-binding</keyword>
<dbReference type="InterPro" id="IPR045198">
    <property type="entry name" value="CNBL1-10"/>
</dbReference>
<organism evidence="5 6">
    <name type="scientific">Panicum miliaceum</name>
    <name type="common">Proso millet</name>
    <name type="synonym">Broomcorn millet</name>
    <dbReference type="NCBI Taxonomy" id="4540"/>
    <lineage>
        <taxon>Eukaryota</taxon>
        <taxon>Viridiplantae</taxon>
        <taxon>Streptophyta</taxon>
        <taxon>Embryophyta</taxon>
        <taxon>Tracheophyta</taxon>
        <taxon>Spermatophyta</taxon>
        <taxon>Magnoliopsida</taxon>
        <taxon>Liliopsida</taxon>
        <taxon>Poales</taxon>
        <taxon>Poaceae</taxon>
        <taxon>PACMAD clade</taxon>
        <taxon>Panicoideae</taxon>
        <taxon>Panicodae</taxon>
        <taxon>Paniceae</taxon>
        <taxon>Panicinae</taxon>
        <taxon>Panicum</taxon>
        <taxon>Panicum sect. Panicum</taxon>
    </lineage>
</organism>
<dbReference type="GO" id="GO:0019722">
    <property type="term" value="P:calcium-mediated signaling"/>
    <property type="evidence" value="ECO:0007669"/>
    <property type="project" value="UniProtKB-UniRule"/>
</dbReference>
<dbReference type="Gene3D" id="1.10.238.10">
    <property type="entry name" value="EF-hand"/>
    <property type="match status" value="1"/>
</dbReference>
<dbReference type="PROSITE" id="PS50222">
    <property type="entry name" value="EF_HAND_2"/>
    <property type="match status" value="1"/>
</dbReference>
<comment type="function">
    <text evidence="3">Acts as a calcium sensor. CBL proteins interact with CIPK serine-threonine protein kinases. Binding of a CBL protein to the regulatory NAF domain of a CIPK protein lead to the activation of the kinase in a calcium-dependent manner.</text>
</comment>
<dbReference type="PANTHER" id="PTHR23056:SF138">
    <property type="entry name" value="CALCINEURIN B-LIKE PROTEIN 3"/>
    <property type="match status" value="1"/>
</dbReference>
<comment type="subunit">
    <text evidence="3">Homodimer. Interacts with CIPK.</text>
</comment>
<sequence>MIRSTLKQMIEATLAESNVNLSNEVIEIIIYKTFEEADTKKDGKIDFKEWHSLVMEHPSLLKNMTLTYLK</sequence>
<keyword evidence="1 3" id="KW-0677">Repeat</keyword>
<dbReference type="Pfam" id="PF13202">
    <property type="entry name" value="EF-hand_5"/>
    <property type="match status" value="1"/>
</dbReference>
<evidence type="ECO:0000256" key="3">
    <source>
        <dbReference type="RuleBase" id="RU369080"/>
    </source>
</evidence>
<evidence type="ECO:0000259" key="4">
    <source>
        <dbReference type="PROSITE" id="PS50222"/>
    </source>
</evidence>
<keyword evidence="3" id="KW-0106">Calcium</keyword>
<dbReference type="GO" id="GO:0005509">
    <property type="term" value="F:calcium ion binding"/>
    <property type="evidence" value="ECO:0007669"/>
    <property type="project" value="UniProtKB-UniRule"/>
</dbReference>
<evidence type="ECO:0000256" key="2">
    <source>
        <dbReference type="ARBA" id="ARBA00023774"/>
    </source>
</evidence>
<dbReference type="AlphaFoldDB" id="A0A3L6QCW2"/>
<dbReference type="GO" id="GO:0019900">
    <property type="term" value="F:kinase binding"/>
    <property type="evidence" value="ECO:0007669"/>
    <property type="project" value="UniProtKB-UniRule"/>
</dbReference>
<dbReference type="Proteomes" id="UP000275267">
    <property type="component" value="Unassembled WGS sequence"/>
</dbReference>
<protein>
    <recommendedName>
        <fullName evidence="3">Calcineurin B-like protein</fullName>
    </recommendedName>
</protein>
<reference evidence="6" key="1">
    <citation type="journal article" date="2019" name="Nat. Commun.">
        <title>The genome of broomcorn millet.</title>
        <authorList>
            <person name="Zou C."/>
            <person name="Miki D."/>
            <person name="Li D."/>
            <person name="Tang Q."/>
            <person name="Xiao L."/>
            <person name="Rajput S."/>
            <person name="Deng P."/>
            <person name="Jia W."/>
            <person name="Huang R."/>
            <person name="Zhang M."/>
            <person name="Sun Y."/>
            <person name="Hu J."/>
            <person name="Fu X."/>
            <person name="Schnable P.S."/>
            <person name="Li F."/>
            <person name="Zhang H."/>
            <person name="Feng B."/>
            <person name="Zhu X."/>
            <person name="Liu R."/>
            <person name="Schnable J.C."/>
            <person name="Zhu J.-K."/>
            <person name="Zhang H."/>
        </authorList>
    </citation>
    <scope>NUCLEOTIDE SEQUENCE [LARGE SCALE GENOMIC DNA]</scope>
</reference>
<accession>A0A3L6QCW2</accession>
<dbReference type="OrthoDB" id="650470at2759"/>
<feature type="domain" description="EF-hand" evidence="4">
    <location>
        <begin position="25"/>
        <end position="60"/>
    </location>
</feature>
<comment type="subcellular location">
    <subcellularLocation>
        <location evidence="3">Membrane</location>
    </subcellularLocation>
</comment>
<dbReference type="InterPro" id="IPR002048">
    <property type="entry name" value="EF_hand_dom"/>
</dbReference>
<comment type="similarity">
    <text evidence="2 3">Belongs to the calcineurin regulatory subunit family.</text>
</comment>
<gene>
    <name evidence="5" type="ORF">C2845_PM12G14800</name>
</gene>
<dbReference type="GO" id="GO:0016020">
    <property type="term" value="C:membrane"/>
    <property type="evidence" value="ECO:0007669"/>
    <property type="project" value="UniProtKB-SubCell"/>
</dbReference>
<evidence type="ECO:0000313" key="5">
    <source>
        <dbReference type="EMBL" id="RLM78551.1"/>
    </source>
</evidence>
<dbReference type="InterPro" id="IPR011992">
    <property type="entry name" value="EF-hand-dom_pair"/>
</dbReference>
<evidence type="ECO:0000256" key="1">
    <source>
        <dbReference type="ARBA" id="ARBA00022737"/>
    </source>
</evidence>
<keyword evidence="6" id="KW-1185">Reference proteome</keyword>
<evidence type="ECO:0000313" key="6">
    <source>
        <dbReference type="Proteomes" id="UP000275267"/>
    </source>
</evidence>
<proteinExistence type="inferred from homology"/>
<dbReference type="EMBL" id="PQIB02000012">
    <property type="protein sequence ID" value="RLM78551.1"/>
    <property type="molecule type" value="Genomic_DNA"/>
</dbReference>
<name>A0A3L6QCW2_PANMI</name>
<dbReference type="STRING" id="4540.A0A3L6QCW2"/>
<keyword evidence="3" id="KW-0472">Membrane</keyword>
<dbReference type="SUPFAM" id="SSF47473">
    <property type="entry name" value="EF-hand"/>
    <property type="match status" value="1"/>
</dbReference>
<comment type="caution">
    <text evidence="5">The sequence shown here is derived from an EMBL/GenBank/DDBJ whole genome shotgun (WGS) entry which is preliminary data.</text>
</comment>